<sequence length="68" mass="7122">GGGARLADDRDALVKQLGQFLADPAARDTSLAASERVVEQLGGALERTVTALEPYLLQLRLEMGAANA</sequence>
<name>A0A401TLE3_CHIPU</name>
<reference evidence="1 2" key="1">
    <citation type="journal article" date="2018" name="Nat. Ecol. Evol.">
        <title>Shark genomes provide insights into elasmobranch evolution and the origin of vertebrates.</title>
        <authorList>
            <person name="Hara Y"/>
            <person name="Yamaguchi K"/>
            <person name="Onimaru K"/>
            <person name="Kadota M"/>
            <person name="Koyanagi M"/>
            <person name="Keeley SD"/>
            <person name="Tatsumi K"/>
            <person name="Tanaka K"/>
            <person name="Motone F"/>
            <person name="Kageyama Y"/>
            <person name="Nozu R"/>
            <person name="Adachi N"/>
            <person name="Nishimura O"/>
            <person name="Nakagawa R"/>
            <person name="Tanegashima C"/>
            <person name="Kiyatake I"/>
            <person name="Matsumoto R"/>
            <person name="Murakumo K"/>
            <person name="Nishida K"/>
            <person name="Terakita A"/>
            <person name="Kuratani S"/>
            <person name="Sato K"/>
            <person name="Hyodo S Kuraku.S."/>
        </authorList>
    </citation>
    <scope>NUCLEOTIDE SEQUENCE [LARGE SCALE GENOMIC DNA]</scope>
</reference>
<dbReference type="EMBL" id="BEZZ01107166">
    <property type="protein sequence ID" value="GCC43491.1"/>
    <property type="molecule type" value="Genomic_DNA"/>
</dbReference>
<keyword evidence="2" id="KW-1185">Reference proteome</keyword>
<protein>
    <submittedName>
        <fullName evidence="1">Uncharacterized protein</fullName>
    </submittedName>
</protein>
<evidence type="ECO:0000313" key="1">
    <source>
        <dbReference type="EMBL" id="GCC43491.1"/>
    </source>
</evidence>
<dbReference type="AlphaFoldDB" id="A0A401TLE3"/>
<accession>A0A401TLE3</accession>
<proteinExistence type="predicted"/>
<dbReference type="Proteomes" id="UP000287033">
    <property type="component" value="Unassembled WGS sequence"/>
</dbReference>
<evidence type="ECO:0000313" key="2">
    <source>
        <dbReference type="Proteomes" id="UP000287033"/>
    </source>
</evidence>
<gene>
    <name evidence="1" type="ORF">chiPu_0027553</name>
</gene>
<organism evidence="1 2">
    <name type="scientific">Chiloscyllium punctatum</name>
    <name type="common">Brownbanded bambooshark</name>
    <name type="synonym">Hemiscyllium punctatum</name>
    <dbReference type="NCBI Taxonomy" id="137246"/>
    <lineage>
        <taxon>Eukaryota</taxon>
        <taxon>Metazoa</taxon>
        <taxon>Chordata</taxon>
        <taxon>Craniata</taxon>
        <taxon>Vertebrata</taxon>
        <taxon>Chondrichthyes</taxon>
        <taxon>Elasmobranchii</taxon>
        <taxon>Galeomorphii</taxon>
        <taxon>Galeoidea</taxon>
        <taxon>Orectolobiformes</taxon>
        <taxon>Hemiscylliidae</taxon>
        <taxon>Chiloscyllium</taxon>
    </lineage>
</organism>
<feature type="non-terminal residue" evidence="1">
    <location>
        <position position="1"/>
    </location>
</feature>
<comment type="caution">
    <text evidence="1">The sequence shown here is derived from an EMBL/GenBank/DDBJ whole genome shotgun (WGS) entry which is preliminary data.</text>
</comment>